<evidence type="ECO:0000313" key="2">
    <source>
        <dbReference type="EMBL" id="AVR87525.1"/>
    </source>
</evidence>
<reference evidence="2 3" key="1">
    <citation type="submission" date="2018-03" db="EMBL/GenBank/DDBJ databases">
        <title>Complete genome sequence of Thauera aromatica, a model organism for studying aromatic compound degradation under denitrifying conditions.</title>
        <authorList>
            <person name="Lo H.-Y."/>
            <person name="Goris T."/>
            <person name="Boll M."/>
            <person name="Mueller J.A."/>
        </authorList>
    </citation>
    <scope>NUCLEOTIDE SEQUENCE [LARGE SCALE GENOMIC DNA]</scope>
    <source>
        <strain evidence="2 3">K172</strain>
    </source>
</reference>
<dbReference type="EMBL" id="CP028339">
    <property type="protein sequence ID" value="AVR87525.1"/>
    <property type="molecule type" value="Genomic_DNA"/>
</dbReference>
<sequence length="297" mass="32029">MRDAITGTIDQFCAAMRDADITPPDVIEADGQLHRYHVQGDKAGSRNGYFVLHFDGRPAGMFGNWKTGLRSTWAADGKRMSNAERETFSRLIEAARLKAQAERRAEHEARAIEARAEWAAAAPADPAHPYLTRKGVRPHNLRQRGGLLIVPLFDAFGLLWNVQRIQADGGKRFKSGRAGGLFSPIGDFTNPATILLAEGWATGATLHQETGHPVLCAMNAGNLLPVATAARSAWAGAELVICADNDRQTEGNPGVTYATAAAKATGAKLILPEFPEGVPGSDFNDLAMLRRKGGRHE</sequence>
<dbReference type="InterPro" id="IPR034154">
    <property type="entry name" value="TOPRIM_DnaG/twinkle"/>
</dbReference>
<dbReference type="Pfam" id="PF13362">
    <property type="entry name" value="Toprim_3"/>
    <property type="match status" value="1"/>
</dbReference>
<name>A0A2R4BJK8_THAAR</name>
<dbReference type="CDD" id="cd01029">
    <property type="entry name" value="TOPRIM_primases"/>
    <property type="match status" value="1"/>
</dbReference>
<gene>
    <name evidence="2" type="ORF">Tharo_0582</name>
</gene>
<dbReference type="Proteomes" id="UP000241885">
    <property type="component" value="Chromosome"/>
</dbReference>
<protein>
    <submittedName>
        <fullName evidence="2">Putative primase</fullName>
    </submittedName>
</protein>
<dbReference type="AlphaFoldDB" id="A0A2R4BJK8"/>
<evidence type="ECO:0000259" key="1">
    <source>
        <dbReference type="Pfam" id="PF13362"/>
    </source>
</evidence>
<dbReference type="RefSeq" id="WP_107219937.1">
    <property type="nucleotide sequence ID" value="NZ_CP028339.1"/>
</dbReference>
<dbReference type="InterPro" id="IPR006171">
    <property type="entry name" value="TOPRIM_dom"/>
</dbReference>
<keyword evidence="3" id="KW-1185">Reference proteome</keyword>
<dbReference type="KEGG" id="tak:Tharo_0582"/>
<evidence type="ECO:0000313" key="3">
    <source>
        <dbReference type="Proteomes" id="UP000241885"/>
    </source>
</evidence>
<accession>A0A2R4BJK8</accession>
<feature type="domain" description="Toprim" evidence="1">
    <location>
        <begin position="194"/>
        <end position="289"/>
    </location>
</feature>
<organism evidence="2 3">
    <name type="scientific">Thauera aromatica K172</name>
    <dbReference type="NCBI Taxonomy" id="44139"/>
    <lineage>
        <taxon>Bacteria</taxon>
        <taxon>Pseudomonadati</taxon>
        <taxon>Pseudomonadota</taxon>
        <taxon>Betaproteobacteria</taxon>
        <taxon>Rhodocyclales</taxon>
        <taxon>Zoogloeaceae</taxon>
        <taxon>Thauera</taxon>
    </lineage>
</organism>
<dbReference type="OrthoDB" id="110640at2"/>
<proteinExistence type="predicted"/>